<keyword evidence="3" id="KW-1185">Reference proteome</keyword>
<evidence type="ECO:0000313" key="3">
    <source>
        <dbReference type="Proteomes" id="UP001057455"/>
    </source>
</evidence>
<proteinExistence type="predicted"/>
<feature type="compositionally biased region" description="Low complexity" evidence="1">
    <location>
        <begin position="54"/>
        <end position="76"/>
    </location>
</feature>
<dbReference type="OrthoDB" id="365640at2759"/>
<evidence type="ECO:0000256" key="1">
    <source>
        <dbReference type="SAM" id="MobiDB-lite"/>
    </source>
</evidence>
<accession>A0A9W5TDM7</accession>
<organism evidence="2 3">
    <name type="scientific">Babesia ovis</name>
    <dbReference type="NCBI Taxonomy" id="5869"/>
    <lineage>
        <taxon>Eukaryota</taxon>
        <taxon>Sar</taxon>
        <taxon>Alveolata</taxon>
        <taxon>Apicomplexa</taxon>
        <taxon>Aconoidasida</taxon>
        <taxon>Piroplasmida</taxon>
        <taxon>Babesiidae</taxon>
        <taxon>Babesia</taxon>
    </lineage>
</organism>
<feature type="region of interest" description="Disordered" evidence="1">
    <location>
        <begin position="157"/>
        <end position="180"/>
    </location>
</feature>
<protein>
    <submittedName>
        <fullName evidence="2">PAS domain S-box protein, putative</fullName>
    </submittedName>
</protein>
<feature type="region of interest" description="Disordered" evidence="1">
    <location>
        <begin position="46"/>
        <end position="76"/>
    </location>
</feature>
<comment type="caution">
    <text evidence="2">The sequence shown here is derived from an EMBL/GenBank/DDBJ whole genome shotgun (WGS) entry which is preliminary data.</text>
</comment>
<dbReference type="Proteomes" id="UP001057455">
    <property type="component" value="Unassembled WGS sequence"/>
</dbReference>
<name>A0A9W5TDM7_BABOV</name>
<reference evidence="2" key="1">
    <citation type="submission" date="2019-12" db="EMBL/GenBank/DDBJ databases">
        <title>Genome sequence of Babesia ovis.</title>
        <authorList>
            <person name="Yamagishi J."/>
            <person name="Sevinc F."/>
            <person name="Xuan X."/>
        </authorList>
    </citation>
    <scope>NUCLEOTIDE SEQUENCE</scope>
    <source>
        <strain evidence="2">Selcuk</strain>
    </source>
</reference>
<sequence length="180" mass="19828">MDLSDDRTKLVPLRHRGSRNFAQLHKHVLLGLESLNLEDKTQGVDERNTKGIEGNSNDVGTNSTGNTSTSNMSTSTKMENHRITTSGIGTNSGNGTVTKTGHHTTLSTYKADFVRHDLPRQGQPCKPQPRKSHVPFTAVSTYRMDFRNLGCPTEQNNVPAAGDLAPRHKGRRPSIMFGYD</sequence>
<evidence type="ECO:0000313" key="2">
    <source>
        <dbReference type="EMBL" id="GFE54542.1"/>
    </source>
</evidence>
<dbReference type="AlphaFoldDB" id="A0A9W5TDM7"/>
<dbReference type="EMBL" id="BLIY01000016">
    <property type="protein sequence ID" value="GFE54542.1"/>
    <property type="molecule type" value="Genomic_DNA"/>
</dbReference>
<gene>
    <name evidence="2" type="ORF">BaOVIS_019460</name>
</gene>